<keyword evidence="5" id="KW-1185">Reference proteome</keyword>
<evidence type="ECO:0000256" key="2">
    <source>
        <dbReference type="ARBA" id="ARBA00023002"/>
    </source>
</evidence>
<comment type="caution">
    <text evidence="4">The sequence shown here is derived from an EMBL/GenBank/DDBJ whole genome shotgun (WGS) entry which is preliminary data.</text>
</comment>
<dbReference type="Proteomes" id="UP000186607">
    <property type="component" value="Unassembled WGS sequence"/>
</dbReference>
<dbReference type="GO" id="GO:0016491">
    <property type="term" value="F:oxidoreductase activity"/>
    <property type="evidence" value="ECO:0007669"/>
    <property type="project" value="UniProtKB-KW"/>
</dbReference>
<evidence type="ECO:0000313" key="4">
    <source>
        <dbReference type="EMBL" id="OLV16700.1"/>
    </source>
</evidence>
<evidence type="ECO:0000256" key="3">
    <source>
        <dbReference type="SAM" id="MobiDB-lite"/>
    </source>
</evidence>
<dbReference type="InterPro" id="IPR002347">
    <property type="entry name" value="SDR_fam"/>
</dbReference>
<protein>
    <submittedName>
        <fullName evidence="4">3-oxoacyl-[acyl-carrier protein] reductase</fullName>
    </submittedName>
</protein>
<reference evidence="4 5" key="1">
    <citation type="submission" date="2017-01" db="EMBL/GenBank/DDBJ databases">
        <title>Genome Analysis of Deinococcus marmoris KOPRI26562.</title>
        <authorList>
            <person name="Kim J.H."/>
            <person name="Oh H.-M."/>
        </authorList>
    </citation>
    <scope>NUCLEOTIDE SEQUENCE [LARGE SCALE GENOMIC DNA]</scope>
    <source>
        <strain evidence="4 5">KOPRI26562</strain>
    </source>
</reference>
<dbReference type="PANTHER" id="PTHR43639">
    <property type="entry name" value="OXIDOREDUCTASE, SHORT-CHAIN DEHYDROGENASE/REDUCTASE FAMILY (AFU_ORTHOLOGUE AFUA_5G02870)"/>
    <property type="match status" value="1"/>
</dbReference>
<dbReference type="EMBL" id="MSTI01000134">
    <property type="protein sequence ID" value="OLV16700.1"/>
    <property type="molecule type" value="Genomic_DNA"/>
</dbReference>
<evidence type="ECO:0000256" key="1">
    <source>
        <dbReference type="ARBA" id="ARBA00006484"/>
    </source>
</evidence>
<dbReference type="Gene3D" id="3.40.50.720">
    <property type="entry name" value="NAD(P)-binding Rossmann-like Domain"/>
    <property type="match status" value="1"/>
</dbReference>
<feature type="region of interest" description="Disordered" evidence="3">
    <location>
        <begin position="251"/>
        <end position="297"/>
    </location>
</feature>
<sequence>MTHSASVQPFQNQVVVVTGACGSIGSATVRHFHAAGAVVIASDHLVEPLRALAAELGPRCIPVLADLRESGAAARIVQAAQQHGGPHILVNNAGLTATFMDTLEATLDDWDGIFQVNLRSAFELSLLSAQHWNARQQPGVIVNITSIGAQRAHHNNAIYDAAKGGTDAMTRALAVDLGPHGIRVNAVAPAAVPQISQPHPSGAGADLPLRRGGSAQDIAQAIAFLASPAASFITGQILAVDGGLLAQLRSPAAASSATNSGASSSDPSPSGASSSTPTLTPVAAHSISGDPTSGDQP</sequence>
<feature type="compositionally biased region" description="Low complexity" evidence="3">
    <location>
        <begin position="251"/>
        <end position="281"/>
    </location>
</feature>
<dbReference type="OrthoDB" id="9803333at2"/>
<name>A0A1U7NUX1_9DEIO</name>
<dbReference type="PRINTS" id="PR00080">
    <property type="entry name" value="SDRFAMILY"/>
</dbReference>
<keyword evidence="2" id="KW-0560">Oxidoreductase</keyword>
<dbReference type="InterPro" id="IPR036291">
    <property type="entry name" value="NAD(P)-bd_dom_sf"/>
</dbReference>
<comment type="similarity">
    <text evidence="1">Belongs to the short-chain dehydrogenases/reductases (SDR) family.</text>
</comment>
<accession>A0A1U7NUX1</accession>
<dbReference type="FunFam" id="3.40.50.720:FF:000084">
    <property type="entry name" value="Short-chain dehydrogenase reductase"/>
    <property type="match status" value="1"/>
</dbReference>
<dbReference type="PRINTS" id="PR00081">
    <property type="entry name" value="GDHRDH"/>
</dbReference>
<dbReference type="RefSeq" id="WP_075835050.1">
    <property type="nucleotide sequence ID" value="NZ_MSTI01000134.1"/>
</dbReference>
<proteinExistence type="inferred from homology"/>
<dbReference type="STRING" id="249408.BOO71_0011125"/>
<organism evidence="4 5">
    <name type="scientific">Deinococcus marmoris</name>
    <dbReference type="NCBI Taxonomy" id="249408"/>
    <lineage>
        <taxon>Bacteria</taxon>
        <taxon>Thermotogati</taxon>
        <taxon>Deinococcota</taxon>
        <taxon>Deinococci</taxon>
        <taxon>Deinococcales</taxon>
        <taxon>Deinococcaceae</taxon>
        <taxon>Deinococcus</taxon>
    </lineage>
</organism>
<dbReference type="AlphaFoldDB" id="A0A1U7NUX1"/>
<dbReference type="PANTHER" id="PTHR43639:SF1">
    <property type="entry name" value="SHORT-CHAIN DEHYDROGENASE_REDUCTASE FAMILY PROTEIN"/>
    <property type="match status" value="1"/>
</dbReference>
<gene>
    <name evidence="4" type="ORF">BOO71_0011125</name>
</gene>
<evidence type="ECO:0000313" key="5">
    <source>
        <dbReference type="Proteomes" id="UP000186607"/>
    </source>
</evidence>
<dbReference type="CDD" id="cd05233">
    <property type="entry name" value="SDR_c"/>
    <property type="match status" value="1"/>
</dbReference>
<dbReference type="SUPFAM" id="SSF51735">
    <property type="entry name" value="NAD(P)-binding Rossmann-fold domains"/>
    <property type="match status" value="1"/>
</dbReference>
<dbReference type="Pfam" id="PF13561">
    <property type="entry name" value="adh_short_C2"/>
    <property type="match status" value="1"/>
</dbReference>